<feature type="compositionally biased region" description="Gly residues" evidence="1">
    <location>
        <begin position="187"/>
        <end position="198"/>
    </location>
</feature>
<evidence type="ECO:0000256" key="2">
    <source>
        <dbReference type="SAM" id="SignalP"/>
    </source>
</evidence>
<dbReference type="EMBL" id="JACDUR010000003">
    <property type="protein sequence ID" value="MBA2892117.1"/>
    <property type="molecule type" value="Genomic_DNA"/>
</dbReference>
<keyword evidence="2" id="KW-0732">Signal</keyword>
<accession>A0A7W0HQS4</accession>
<evidence type="ECO:0000313" key="3">
    <source>
        <dbReference type="EMBL" id="MBA2892117.1"/>
    </source>
</evidence>
<gene>
    <name evidence="3" type="ORF">HNR30_003458</name>
</gene>
<organism evidence="3 4">
    <name type="scientific">Nonomuraea soli</name>
    <dbReference type="NCBI Taxonomy" id="1032476"/>
    <lineage>
        <taxon>Bacteria</taxon>
        <taxon>Bacillati</taxon>
        <taxon>Actinomycetota</taxon>
        <taxon>Actinomycetes</taxon>
        <taxon>Streptosporangiales</taxon>
        <taxon>Streptosporangiaceae</taxon>
        <taxon>Nonomuraea</taxon>
    </lineage>
</organism>
<dbReference type="AlphaFoldDB" id="A0A7W0HQS4"/>
<feature type="signal peptide" evidence="2">
    <location>
        <begin position="1"/>
        <end position="30"/>
    </location>
</feature>
<feature type="chain" id="PRO_5031020439" evidence="2">
    <location>
        <begin position="31"/>
        <end position="835"/>
    </location>
</feature>
<evidence type="ECO:0000313" key="4">
    <source>
        <dbReference type="Proteomes" id="UP000530928"/>
    </source>
</evidence>
<reference evidence="3 4" key="1">
    <citation type="submission" date="2020-07" db="EMBL/GenBank/DDBJ databases">
        <title>Genomic Encyclopedia of Type Strains, Phase IV (KMG-IV): sequencing the most valuable type-strain genomes for metagenomic binning, comparative biology and taxonomic classification.</title>
        <authorList>
            <person name="Goeker M."/>
        </authorList>
    </citation>
    <scope>NUCLEOTIDE SEQUENCE [LARGE SCALE GENOMIC DNA]</scope>
    <source>
        <strain evidence="3 4">DSM 45533</strain>
    </source>
</reference>
<dbReference type="Proteomes" id="UP000530928">
    <property type="component" value="Unassembled WGS sequence"/>
</dbReference>
<comment type="caution">
    <text evidence="3">The sequence shown here is derived from an EMBL/GenBank/DDBJ whole genome shotgun (WGS) entry which is preliminary data.</text>
</comment>
<protein>
    <submittedName>
        <fullName evidence="3">Uncharacterized protein</fullName>
    </submittedName>
</protein>
<proteinExistence type="predicted"/>
<name>A0A7W0HQS4_9ACTN</name>
<keyword evidence="4" id="KW-1185">Reference proteome</keyword>
<dbReference type="SUPFAM" id="SSF56973">
    <property type="entry name" value="Aerolisin/ETX pore-forming domain"/>
    <property type="match status" value="1"/>
</dbReference>
<dbReference type="RefSeq" id="WP_181610838.1">
    <property type="nucleotide sequence ID" value="NZ_BAABAM010000002.1"/>
</dbReference>
<sequence length="835" mass="86633">MHPARACLAALCSALAGLLILAGLPAVAQAASWPIFPPTCSYTNIRKVEDRRIHIPKAATHVIPALDTQVTFAVSSTWTETATATLSTTFGIESSINIGKIIGELQARGEATATASYSITGTGTYTTTLTVPPHHTMLATFGVYYQRQLYKVDWQPGCEPPLYTFFGGITAMVPLGTGYELKYDRPGGQGRPNPGGGSSVNPPRPPTPQPVTSVVGLADGTLLATTDTRRIYKMVGGAPVWQSTCGDGICNTESRPTTQAVINAGPATPRNGSSAIDQRGRIYIFVGGAPLHQAHCSAPVNCGTPPKISNWSIDARDHMNGIPADGQLIQGWDGGSATPVAMTVGGARINFANPQEITDTGHGSNWASKVTILSSWAFKGLGEVPIDGTLVQGTGGGASTPVAVFVAGARINFASPQEVVDAGYGADWASRVRAIPTRAFNLVRPDLPADGTLVQGQGTPVAAIVGGARINFASPQEVVDSGFGADWAGKVRSVPTRAFNLIPANVPADGTLVQGQGTPVAAIIGGARVNFASPQEIIDSGFGTNWASMVRAIPTRAFNLIGTQIADGTRIQNAGSTSQAAIVGGAKIPFVSMAELVESGYGNAPTHIVPTRVWTALSDQIMDGTRIQNAGSTSQAAIVGGAKIPFVSMAELTASGYAQLRTQMVPNRVWVALSTRIADGTRIKDAASSGQAAIIGGAKVTFNDITEVNDSGYGDKPIQIVPNRVWVALSTRIADGTRIKDAGSTGQAAIVGGAKIPFVSMAELVESGYGDAPLQVVPNRVWAGLPAQIGDGTIVKAPTSAERWLITSGQRSLTTGSGTTWTIPARVLSLIPQAH</sequence>
<evidence type="ECO:0000256" key="1">
    <source>
        <dbReference type="SAM" id="MobiDB-lite"/>
    </source>
</evidence>
<feature type="region of interest" description="Disordered" evidence="1">
    <location>
        <begin position="182"/>
        <end position="212"/>
    </location>
</feature>